<reference evidence="8 9" key="1">
    <citation type="submission" date="2018-08" db="EMBL/GenBank/DDBJ databases">
        <title>Recombination of ecologically and evolutionarily significant loci maintains genetic cohesion in the Pseudomonas syringae species complex.</title>
        <authorList>
            <person name="Dillon M."/>
            <person name="Thakur S."/>
            <person name="Almeida R.N.D."/>
            <person name="Weir B.S."/>
            <person name="Guttman D.S."/>
        </authorList>
    </citation>
    <scope>NUCLEOTIDE SEQUENCE [LARGE SCALE GENOMIC DNA]</scope>
    <source>
        <strain evidence="8 9">ICMP 8902</strain>
    </source>
</reference>
<dbReference type="InterPro" id="IPR023346">
    <property type="entry name" value="Lysozyme-like_dom_sf"/>
</dbReference>
<evidence type="ECO:0000256" key="4">
    <source>
        <dbReference type="ARBA" id="ARBA00022801"/>
    </source>
</evidence>
<evidence type="ECO:0000256" key="3">
    <source>
        <dbReference type="ARBA" id="ARBA00022638"/>
    </source>
</evidence>
<evidence type="ECO:0000256" key="2">
    <source>
        <dbReference type="ARBA" id="ARBA00022529"/>
    </source>
</evidence>
<dbReference type="Gene3D" id="1.10.530.40">
    <property type="match status" value="1"/>
</dbReference>
<evidence type="ECO:0000313" key="8">
    <source>
        <dbReference type="EMBL" id="RMO79795.1"/>
    </source>
</evidence>
<proteinExistence type="inferred from homology"/>
<keyword evidence="5 6" id="KW-0326">Glycosidase</keyword>
<dbReference type="EMBL" id="RBQB01000355">
    <property type="protein sequence ID" value="RMO79795.1"/>
    <property type="molecule type" value="Genomic_DNA"/>
</dbReference>
<feature type="signal peptide" evidence="7">
    <location>
        <begin position="1"/>
        <end position="23"/>
    </location>
</feature>
<sequence>MSLLKRTIAAAALVLAAAGFTIGQSGLPPAVERAAIIGALMVMTPELEGTRLKAYPDTGGVWTICTGHTGGVRQGDQATQPECAAYLRDDLVGSVDYVMAKVPNAPLLCKVSYSDMAFNAGRSALGKSSMISFAAAGDYASSSHAFMRWVYVAGKDCRLKGSNCAGIITRRELQRDLCLEALK</sequence>
<dbReference type="RefSeq" id="WP_122224163.1">
    <property type="nucleotide sequence ID" value="NZ_RBQB01000355.1"/>
</dbReference>
<dbReference type="InterPro" id="IPR002196">
    <property type="entry name" value="Glyco_hydro_24"/>
</dbReference>
<keyword evidence="4 6" id="KW-0378">Hydrolase</keyword>
<dbReference type="GO" id="GO:0031640">
    <property type="term" value="P:killing of cells of another organism"/>
    <property type="evidence" value="ECO:0007669"/>
    <property type="project" value="UniProtKB-KW"/>
</dbReference>
<dbReference type="PANTHER" id="PTHR38107">
    <property type="match status" value="1"/>
</dbReference>
<dbReference type="Proteomes" id="UP000279372">
    <property type="component" value="Unassembled WGS sequence"/>
</dbReference>
<dbReference type="SUPFAM" id="SSF53955">
    <property type="entry name" value="Lysozyme-like"/>
    <property type="match status" value="1"/>
</dbReference>
<dbReference type="GO" id="GO:0042742">
    <property type="term" value="P:defense response to bacterium"/>
    <property type="evidence" value="ECO:0007669"/>
    <property type="project" value="UniProtKB-KW"/>
</dbReference>
<dbReference type="EC" id="3.2.1.17" evidence="6"/>
<evidence type="ECO:0000256" key="7">
    <source>
        <dbReference type="SAM" id="SignalP"/>
    </source>
</evidence>
<comment type="catalytic activity">
    <reaction evidence="1 6">
        <text>Hydrolysis of (1-&gt;4)-beta-linkages between N-acetylmuramic acid and N-acetyl-D-glucosamine residues in a peptidoglycan and between N-acetyl-D-glucosamine residues in chitodextrins.</text>
        <dbReference type="EC" id="3.2.1.17"/>
    </reaction>
</comment>
<keyword evidence="3 6" id="KW-0081">Bacteriolytic enzyme</keyword>
<evidence type="ECO:0000313" key="9">
    <source>
        <dbReference type="Proteomes" id="UP000279372"/>
    </source>
</evidence>
<organism evidence="8 9">
    <name type="scientific">Pseudomonas syringae pv. philadelphi</name>
    <dbReference type="NCBI Taxonomy" id="251706"/>
    <lineage>
        <taxon>Bacteria</taxon>
        <taxon>Pseudomonadati</taxon>
        <taxon>Pseudomonadota</taxon>
        <taxon>Gammaproteobacteria</taxon>
        <taxon>Pseudomonadales</taxon>
        <taxon>Pseudomonadaceae</taxon>
        <taxon>Pseudomonas</taxon>
    </lineage>
</organism>
<dbReference type="InterPro" id="IPR034690">
    <property type="entry name" value="Endolysin_T4_type"/>
</dbReference>
<dbReference type="InterPro" id="IPR051018">
    <property type="entry name" value="Bacteriophage_GH24"/>
</dbReference>
<dbReference type="HAMAP" id="MF_04110">
    <property type="entry name" value="ENDOLYSIN_T4"/>
    <property type="match status" value="1"/>
</dbReference>
<dbReference type="GO" id="GO:0009253">
    <property type="term" value="P:peptidoglycan catabolic process"/>
    <property type="evidence" value="ECO:0007669"/>
    <property type="project" value="InterPro"/>
</dbReference>
<evidence type="ECO:0000256" key="6">
    <source>
        <dbReference type="RuleBase" id="RU003788"/>
    </source>
</evidence>
<dbReference type="AlphaFoldDB" id="A0A3M3YCV8"/>
<keyword evidence="2 6" id="KW-0929">Antimicrobial</keyword>
<name>A0A3M3YCV8_9PSED</name>
<comment type="similarity">
    <text evidence="6">Belongs to the glycosyl hydrolase 24 family.</text>
</comment>
<dbReference type="InterPro" id="IPR023347">
    <property type="entry name" value="Lysozyme_dom_sf"/>
</dbReference>
<accession>A0A3M3YCV8</accession>
<feature type="chain" id="PRO_5018218028" description="Lysozyme" evidence="7">
    <location>
        <begin position="24"/>
        <end position="183"/>
    </location>
</feature>
<dbReference type="GO" id="GO:0016998">
    <property type="term" value="P:cell wall macromolecule catabolic process"/>
    <property type="evidence" value="ECO:0007669"/>
    <property type="project" value="InterPro"/>
</dbReference>
<gene>
    <name evidence="8" type="ORF">ALQ33_200121</name>
</gene>
<keyword evidence="7" id="KW-0732">Signal</keyword>
<dbReference type="PANTHER" id="PTHR38107:SF3">
    <property type="entry name" value="LYSOZYME RRRD-RELATED"/>
    <property type="match status" value="1"/>
</dbReference>
<evidence type="ECO:0000256" key="5">
    <source>
        <dbReference type="ARBA" id="ARBA00023295"/>
    </source>
</evidence>
<dbReference type="GO" id="GO:0003796">
    <property type="term" value="F:lysozyme activity"/>
    <property type="evidence" value="ECO:0007669"/>
    <property type="project" value="UniProtKB-EC"/>
</dbReference>
<dbReference type="Pfam" id="PF00959">
    <property type="entry name" value="Phage_lysozyme"/>
    <property type="match status" value="1"/>
</dbReference>
<protein>
    <recommendedName>
        <fullName evidence="6">Lysozyme</fullName>
        <ecNumber evidence="6">3.2.1.17</ecNumber>
    </recommendedName>
</protein>
<comment type="caution">
    <text evidence="8">The sequence shown here is derived from an EMBL/GenBank/DDBJ whole genome shotgun (WGS) entry which is preliminary data.</text>
</comment>
<evidence type="ECO:0000256" key="1">
    <source>
        <dbReference type="ARBA" id="ARBA00000632"/>
    </source>
</evidence>